<sequence>MDNVEATTSMLEKKKMLEKALVEIERTYGKGSIMRLGKHSVNRLIETISTGSIGLDLALGIGGLPKGRVIEIYGPEYENWHTALSSVYAIYLIADRKDGKLYVGSAFDTGGLLNRWKSFVDTKHGGNKGMKELVCNFPDRYEYFQFSILQIIPKNITAEEVIEVENLYKKKLMSIDFGMNEN</sequence>
<proteinExistence type="inferred from homology"/>
<keyword evidence="9" id="KW-1185">Reference proteome</keyword>
<dbReference type="CDD" id="cd10446">
    <property type="entry name" value="GIY-YIG_unchar_1"/>
    <property type="match status" value="1"/>
</dbReference>
<dbReference type="EMBL" id="JASKHM010000015">
    <property type="protein sequence ID" value="MEQ4485351.1"/>
    <property type="molecule type" value="Genomic_DNA"/>
</dbReference>
<name>A0ABV1L0K2_9BACL</name>
<dbReference type="SUPFAM" id="SSF52540">
    <property type="entry name" value="P-loop containing nucleoside triphosphate hydrolases"/>
    <property type="match status" value="1"/>
</dbReference>
<feature type="domain" description="GIY-YIG" evidence="7">
    <location>
        <begin position="88"/>
        <end position="173"/>
    </location>
</feature>
<dbReference type="InterPro" id="IPR013765">
    <property type="entry name" value="DNA_recomb/repair_RecA"/>
</dbReference>
<dbReference type="Gene3D" id="3.40.50.300">
    <property type="entry name" value="P-loop containing nucleotide triphosphate hydrolases"/>
    <property type="match status" value="1"/>
</dbReference>
<keyword evidence="4" id="KW-0067">ATP-binding</keyword>
<accession>A0ABV1L0K2</accession>
<comment type="caution">
    <text evidence="8">The sequence shown here is derived from an EMBL/GenBank/DDBJ whole genome shotgun (WGS) entry which is preliminary data.</text>
</comment>
<organism evidence="8 9">
    <name type="scientific">Cohnella silvisoli</name>
    <dbReference type="NCBI Taxonomy" id="2873699"/>
    <lineage>
        <taxon>Bacteria</taxon>
        <taxon>Bacillati</taxon>
        <taxon>Bacillota</taxon>
        <taxon>Bacilli</taxon>
        <taxon>Bacillales</taxon>
        <taxon>Paenibacillaceae</taxon>
        <taxon>Cohnella</taxon>
    </lineage>
</organism>
<evidence type="ECO:0000313" key="8">
    <source>
        <dbReference type="EMBL" id="MEQ4485351.1"/>
    </source>
</evidence>
<dbReference type="InterPro" id="IPR000305">
    <property type="entry name" value="GIY-YIG_endonuc"/>
</dbReference>
<dbReference type="InterPro" id="IPR049428">
    <property type="entry name" value="RecA-like_N"/>
</dbReference>
<dbReference type="Pfam" id="PF01541">
    <property type="entry name" value="GIY-YIG"/>
    <property type="match status" value="1"/>
</dbReference>
<dbReference type="InterPro" id="IPR027417">
    <property type="entry name" value="P-loop_NTPase"/>
</dbReference>
<evidence type="ECO:0000256" key="2">
    <source>
        <dbReference type="ARBA" id="ARBA00015553"/>
    </source>
</evidence>
<protein>
    <recommendedName>
        <fullName evidence="2">Protein RecA</fullName>
    </recommendedName>
</protein>
<dbReference type="PANTHER" id="PTHR45900:SF1">
    <property type="entry name" value="MITOCHONDRIAL DNA REPAIR PROTEIN RECA HOMOLOG-RELATED"/>
    <property type="match status" value="1"/>
</dbReference>
<gene>
    <name evidence="8" type="ORF">QJS35_23470</name>
</gene>
<keyword evidence="3" id="KW-0547">Nucleotide-binding</keyword>
<evidence type="ECO:0000256" key="4">
    <source>
        <dbReference type="ARBA" id="ARBA00022840"/>
    </source>
</evidence>
<keyword evidence="5" id="KW-0233">DNA recombination</keyword>
<dbReference type="Gene3D" id="3.40.1440.10">
    <property type="entry name" value="GIY-YIG endonuclease"/>
    <property type="match status" value="1"/>
</dbReference>
<dbReference type="Proteomes" id="UP001493487">
    <property type="component" value="Unassembled WGS sequence"/>
</dbReference>
<evidence type="ECO:0000256" key="5">
    <source>
        <dbReference type="ARBA" id="ARBA00023172"/>
    </source>
</evidence>
<reference evidence="8 9" key="1">
    <citation type="journal article" date="2023" name="Genome Announc.">
        <title>Pan-Genome Analyses of the Genus Cohnella and Proposal of the Novel Species Cohnella silvisoli sp. nov., Isolated from Forest Soil.</title>
        <authorList>
            <person name="Wang C."/>
            <person name="Mao L."/>
            <person name="Bao G."/>
            <person name="Zhu H."/>
        </authorList>
    </citation>
    <scope>NUCLEOTIDE SEQUENCE [LARGE SCALE GENOMIC DNA]</scope>
    <source>
        <strain evidence="8 9">NL03-T5-1</strain>
    </source>
</reference>
<evidence type="ECO:0000256" key="1">
    <source>
        <dbReference type="ARBA" id="ARBA00009391"/>
    </source>
</evidence>
<dbReference type="SUPFAM" id="SSF82771">
    <property type="entry name" value="GIY-YIG endonuclease"/>
    <property type="match status" value="1"/>
</dbReference>
<dbReference type="Pfam" id="PF00154">
    <property type="entry name" value="RecA_N"/>
    <property type="match status" value="1"/>
</dbReference>
<feature type="domain" description="RecA-like N-terminal" evidence="6">
    <location>
        <begin position="15"/>
        <end position="80"/>
    </location>
</feature>
<comment type="similarity">
    <text evidence="1">Belongs to the RecA family.</text>
</comment>
<dbReference type="InterPro" id="IPR035901">
    <property type="entry name" value="GIY-YIG_endonuc_sf"/>
</dbReference>
<evidence type="ECO:0000259" key="6">
    <source>
        <dbReference type="Pfam" id="PF00154"/>
    </source>
</evidence>
<dbReference type="PANTHER" id="PTHR45900">
    <property type="entry name" value="RECA"/>
    <property type="match status" value="1"/>
</dbReference>
<evidence type="ECO:0000256" key="3">
    <source>
        <dbReference type="ARBA" id="ARBA00022741"/>
    </source>
</evidence>
<evidence type="ECO:0000313" key="9">
    <source>
        <dbReference type="Proteomes" id="UP001493487"/>
    </source>
</evidence>
<evidence type="ECO:0000259" key="7">
    <source>
        <dbReference type="Pfam" id="PF01541"/>
    </source>
</evidence>